<protein>
    <submittedName>
        <fullName evidence="2">Uncharacterized protein</fullName>
    </submittedName>
</protein>
<name>A0A4C1U9J8_EUMVA</name>
<feature type="region of interest" description="Disordered" evidence="1">
    <location>
        <begin position="44"/>
        <end position="65"/>
    </location>
</feature>
<accession>A0A4C1U9J8</accession>
<proteinExistence type="predicted"/>
<feature type="region of interest" description="Disordered" evidence="1">
    <location>
        <begin position="1"/>
        <end position="21"/>
    </location>
</feature>
<sequence length="105" mass="12331">MQGVDSEPDRNRERNQVGNQSKINIVTEIEIGKKNDMALKSKAEQEIRKNQHSPREEVWRPAEEERCSYRHCNRSKEKFKPVPKTNKQINQACLESARKKVPPYI</sequence>
<dbReference type="AlphaFoldDB" id="A0A4C1U9J8"/>
<comment type="caution">
    <text evidence="2">The sequence shown here is derived from an EMBL/GenBank/DDBJ whole genome shotgun (WGS) entry which is preliminary data.</text>
</comment>
<evidence type="ECO:0000313" key="3">
    <source>
        <dbReference type="Proteomes" id="UP000299102"/>
    </source>
</evidence>
<organism evidence="2 3">
    <name type="scientific">Eumeta variegata</name>
    <name type="common">Bagworm moth</name>
    <name type="synonym">Eumeta japonica</name>
    <dbReference type="NCBI Taxonomy" id="151549"/>
    <lineage>
        <taxon>Eukaryota</taxon>
        <taxon>Metazoa</taxon>
        <taxon>Ecdysozoa</taxon>
        <taxon>Arthropoda</taxon>
        <taxon>Hexapoda</taxon>
        <taxon>Insecta</taxon>
        <taxon>Pterygota</taxon>
        <taxon>Neoptera</taxon>
        <taxon>Endopterygota</taxon>
        <taxon>Lepidoptera</taxon>
        <taxon>Glossata</taxon>
        <taxon>Ditrysia</taxon>
        <taxon>Tineoidea</taxon>
        <taxon>Psychidae</taxon>
        <taxon>Oiketicinae</taxon>
        <taxon>Eumeta</taxon>
    </lineage>
</organism>
<evidence type="ECO:0000313" key="2">
    <source>
        <dbReference type="EMBL" id="GBP22737.1"/>
    </source>
</evidence>
<reference evidence="2 3" key="1">
    <citation type="journal article" date="2019" name="Commun. Biol.">
        <title>The bagworm genome reveals a unique fibroin gene that provides high tensile strength.</title>
        <authorList>
            <person name="Kono N."/>
            <person name="Nakamura H."/>
            <person name="Ohtoshi R."/>
            <person name="Tomita M."/>
            <person name="Numata K."/>
            <person name="Arakawa K."/>
        </authorList>
    </citation>
    <scope>NUCLEOTIDE SEQUENCE [LARGE SCALE GENOMIC DNA]</scope>
</reference>
<gene>
    <name evidence="2" type="ORF">EVAR_13527_1</name>
</gene>
<evidence type="ECO:0000256" key="1">
    <source>
        <dbReference type="SAM" id="MobiDB-lite"/>
    </source>
</evidence>
<keyword evidence="3" id="KW-1185">Reference proteome</keyword>
<dbReference type="EMBL" id="BGZK01000143">
    <property type="protein sequence ID" value="GBP22737.1"/>
    <property type="molecule type" value="Genomic_DNA"/>
</dbReference>
<dbReference type="Proteomes" id="UP000299102">
    <property type="component" value="Unassembled WGS sequence"/>
</dbReference>